<keyword evidence="2" id="KW-0472">Membrane</keyword>
<feature type="region of interest" description="Disordered" evidence="1">
    <location>
        <begin position="456"/>
        <end position="502"/>
    </location>
</feature>
<gene>
    <name evidence="3" type="ORF">D9613_006298</name>
</gene>
<feature type="compositionally biased region" description="Low complexity" evidence="1">
    <location>
        <begin position="52"/>
        <end position="81"/>
    </location>
</feature>
<feature type="compositionally biased region" description="Low complexity" evidence="1">
    <location>
        <begin position="194"/>
        <end position="225"/>
    </location>
</feature>
<evidence type="ECO:0000256" key="1">
    <source>
        <dbReference type="SAM" id="MobiDB-lite"/>
    </source>
</evidence>
<dbReference type="AlphaFoldDB" id="A0A8H4QVK6"/>
<feature type="transmembrane region" description="Helical" evidence="2">
    <location>
        <begin position="312"/>
        <end position="336"/>
    </location>
</feature>
<feature type="compositionally biased region" description="Low complexity" evidence="1">
    <location>
        <begin position="243"/>
        <end position="269"/>
    </location>
</feature>
<dbReference type="Proteomes" id="UP000521872">
    <property type="component" value="Unassembled WGS sequence"/>
</dbReference>
<feature type="region of interest" description="Disordered" evidence="1">
    <location>
        <begin position="52"/>
        <end position="297"/>
    </location>
</feature>
<evidence type="ECO:0008006" key="5">
    <source>
        <dbReference type="Google" id="ProtNLM"/>
    </source>
</evidence>
<protein>
    <recommendedName>
        <fullName evidence="5">SH3 domain-containing protein</fullName>
    </recommendedName>
</protein>
<comment type="caution">
    <text evidence="3">The sequence shown here is derived from an EMBL/GenBank/DDBJ whole genome shotgun (WGS) entry which is preliminary data.</text>
</comment>
<keyword evidence="2" id="KW-1133">Transmembrane helix</keyword>
<evidence type="ECO:0000313" key="4">
    <source>
        <dbReference type="Proteomes" id="UP000521872"/>
    </source>
</evidence>
<accession>A0A8H4QVK6</accession>
<evidence type="ECO:0000256" key="2">
    <source>
        <dbReference type="SAM" id="Phobius"/>
    </source>
</evidence>
<keyword evidence="2" id="KW-0812">Transmembrane</keyword>
<feature type="compositionally biased region" description="Gly residues" evidence="1">
    <location>
        <begin position="270"/>
        <end position="281"/>
    </location>
</feature>
<feature type="compositionally biased region" description="Polar residues" evidence="1">
    <location>
        <begin position="492"/>
        <end position="502"/>
    </location>
</feature>
<reference evidence="3 4" key="1">
    <citation type="submission" date="2019-12" db="EMBL/GenBank/DDBJ databases">
        <authorList>
            <person name="Floudas D."/>
            <person name="Bentzer J."/>
            <person name="Ahren D."/>
            <person name="Johansson T."/>
            <person name="Persson P."/>
            <person name="Tunlid A."/>
        </authorList>
    </citation>
    <scope>NUCLEOTIDE SEQUENCE [LARGE SCALE GENOMIC DNA]</scope>
    <source>
        <strain evidence="3 4">CBS 102.39</strain>
    </source>
</reference>
<name>A0A8H4QVK6_9AGAR</name>
<organism evidence="3 4">
    <name type="scientific">Agrocybe pediades</name>
    <dbReference type="NCBI Taxonomy" id="84607"/>
    <lineage>
        <taxon>Eukaryota</taxon>
        <taxon>Fungi</taxon>
        <taxon>Dikarya</taxon>
        <taxon>Basidiomycota</taxon>
        <taxon>Agaricomycotina</taxon>
        <taxon>Agaricomycetes</taxon>
        <taxon>Agaricomycetidae</taxon>
        <taxon>Agaricales</taxon>
        <taxon>Agaricineae</taxon>
        <taxon>Strophariaceae</taxon>
        <taxon>Agrocybe</taxon>
    </lineage>
</organism>
<feature type="compositionally biased region" description="Gly residues" evidence="1">
    <location>
        <begin position="82"/>
        <end position="152"/>
    </location>
</feature>
<proteinExistence type="predicted"/>
<sequence length="661" mass="65742">MRVASNYGDHAIIGRALAEQTVEARDPSLINLPLPLPSVPILSPLLSPLIGGNNQNSGGNTQPASSSPASAPPSQTSAPSNNGGGNQGNTGGSGGGSTGDTGNTGGSTGGGDTGGSTGGGDTGSGGGSTGGSADGGSTSGGGTSGSDQGGSSGTAPTGSSGNSNPSTGSGSTGANPDTPSTGTGSNSGTGTGTTGSPSGNGTTINNGTSGDNSSTNSQTGSNIGSEAITGGGGAANVAPIPTGSDGSGNAASSSGTPTISGKGTTAGTHGASGGGNGGSASGGIDSPDAGNTDNGNGSGSGNEIGAAAKHGIAGGAIAGIVIALLIVLLCAFVFIVRRRRKARRDNRAQIWWFTRKRNSQTYGDRNSREVIAPSNRSVRSSFATTVDHSTSPRPASFQDIPPLPPMAELGRSNGTAPRLVIDSSAFFSTTEQEQDNRFSIGSGNSDTQYLVVNHRDSVNRDGPGTPMSVRPFSPSESFAFPKPPDPVGDRNSAYSRPSSSGTYAIRNSLPPSVNTLGSPVVVPPTPALPTAAILSPINKVIDPFADNNPFDDPVGAPPSSASTGEFAEIEFIRRPFYPTLPDEVAVRPDDPVRIIQAFDDGWALIEKVRLDQPMGRAQQNENVKGLIPIDCLREPGQDLPSFFAAKRVSSYAGSDSGYNAI</sequence>
<dbReference type="EMBL" id="JAACJL010000030">
    <property type="protein sequence ID" value="KAF4617679.1"/>
    <property type="molecule type" value="Genomic_DNA"/>
</dbReference>
<keyword evidence="4" id="KW-1185">Reference proteome</keyword>
<evidence type="ECO:0000313" key="3">
    <source>
        <dbReference type="EMBL" id="KAF4617679.1"/>
    </source>
</evidence>
<feature type="compositionally biased region" description="Low complexity" evidence="1">
    <location>
        <begin position="153"/>
        <end position="184"/>
    </location>
</feature>